<name>A0A6N4TGQ2_9FIRM</name>
<keyword evidence="3" id="KW-1185">Reference proteome</keyword>
<dbReference type="PANTHER" id="PTHR33169:SF14">
    <property type="entry name" value="TRANSCRIPTIONAL REGULATOR RV3488"/>
    <property type="match status" value="1"/>
</dbReference>
<evidence type="ECO:0000313" key="2">
    <source>
        <dbReference type="EMBL" id="BBK21615.1"/>
    </source>
</evidence>
<dbReference type="InterPro" id="IPR005149">
    <property type="entry name" value="Tscrpt_reg_PadR_N"/>
</dbReference>
<dbReference type="SUPFAM" id="SSF46785">
    <property type="entry name" value="Winged helix' DNA-binding domain"/>
    <property type="match status" value="1"/>
</dbReference>
<dbReference type="PANTHER" id="PTHR33169">
    <property type="entry name" value="PADR-FAMILY TRANSCRIPTIONAL REGULATOR"/>
    <property type="match status" value="1"/>
</dbReference>
<protein>
    <recommendedName>
        <fullName evidence="1">Transcription regulator PadR N-terminal domain-containing protein</fullName>
    </recommendedName>
</protein>
<dbReference type="Pfam" id="PF03551">
    <property type="entry name" value="PadR"/>
    <property type="match status" value="1"/>
</dbReference>
<gene>
    <name evidence="2" type="ORF">Aargi30884_05180</name>
</gene>
<evidence type="ECO:0000259" key="1">
    <source>
        <dbReference type="Pfam" id="PF03551"/>
    </source>
</evidence>
<dbReference type="InterPro" id="IPR036388">
    <property type="entry name" value="WH-like_DNA-bd_sf"/>
</dbReference>
<proteinExistence type="predicted"/>
<dbReference type="InterPro" id="IPR052509">
    <property type="entry name" value="Metal_resp_DNA-bind_regulator"/>
</dbReference>
<dbReference type="Proteomes" id="UP000464754">
    <property type="component" value="Chromosome"/>
</dbReference>
<dbReference type="RefSeq" id="WP_115714836.1">
    <property type="nucleotide sequence ID" value="NZ_AP019695.1"/>
</dbReference>
<dbReference type="AlphaFoldDB" id="A0A6N4TGQ2"/>
<reference evidence="3" key="1">
    <citation type="submission" date="2019-05" db="EMBL/GenBank/DDBJ databases">
        <title>Complete genome sequencing of Absiella argi strain JCM 30884.</title>
        <authorList>
            <person name="Sakamoto M."/>
            <person name="Murakami T."/>
            <person name="Mori H."/>
        </authorList>
    </citation>
    <scope>NUCLEOTIDE SEQUENCE [LARGE SCALE GENOMIC DNA]</scope>
    <source>
        <strain evidence="3">JCM 30884</strain>
    </source>
</reference>
<dbReference type="Gene3D" id="1.10.10.10">
    <property type="entry name" value="Winged helix-like DNA-binding domain superfamily/Winged helix DNA-binding domain"/>
    <property type="match status" value="1"/>
</dbReference>
<dbReference type="EMBL" id="AP019695">
    <property type="protein sequence ID" value="BBK21615.1"/>
    <property type="molecule type" value="Genomic_DNA"/>
</dbReference>
<dbReference type="KEGG" id="aarg:Aargi30884_05180"/>
<evidence type="ECO:0000313" key="3">
    <source>
        <dbReference type="Proteomes" id="UP000464754"/>
    </source>
</evidence>
<dbReference type="InterPro" id="IPR036390">
    <property type="entry name" value="WH_DNA-bd_sf"/>
</dbReference>
<feature type="domain" description="Transcription regulator PadR N-terminal" evidence="1">
    <location>
        <begin position="19"/>
        <end position="85"/>
    </location>
</feature>
<accession>A0A6N4TGQ2</accession>
<organism evidence="2 3">
    <name type="scientific">Amedibacterium intestinale</name>
    <dbReference type="NCBI Taxonomy" id="2583452"/>
    <lineage>
        <taxon>Bacteria</taxon>
        <taxon>Bacillati</taxon>
        <taxon>Bacillota</taxon>
        <taxon>Erysipelotrichia</taxon>
        <taxon>Erysipelotrichales</taxon>
        <taxon>Erysipelotrichaceae</taxon>
        <taxon>Amedibacterium</taxon>
    </lineage>
</organism>
<sequence length="103" mass="12101">MARDQLQRLSEPMYYLLLTLLEENHGYAMMHDIEMISKGRVKVGTGTLYTLLARFEKEGIIRATRSLERKKYYIITEKGKELLKEEYEALKNQLDDGKEIESI</sequence>